<keyword evidence="2" id="KW-0732">Signal</keyword>
<evidence type="ECO:0008006" key="5">
    <source>
        <dbReference type="Google" id="ProtNLM"/>
    </source>
</evidence>
<feature type="signal peptide" evidence="2">
    <location>
        <begin position="1"/>
        <end position="29"/>
    </location>
</feature>
<evidence type="ECO:0000256" key="2">
    <source>
        <dbReference type="SAM" id="SignalP"/>
    </source>
</evidence>
<gene>
    <name evidence="3" type="ORF">IWZ03DRAFT_239111</name>
</gene>
<evidence type="ECO:0000256" key="1">
    <source>
        <dbReference type="SAM" id="MobiDB-lite"/>
    </source>
</evidence>
<comment type="caution">
    <text evidence="3">The sequence shown here is derived from an EMBL/GenBank/DDBJ whole genome shotgun (WGS) entry which is preliminary data.</text>
</comment>
<dbReference type="EMBL" id="JBBPHU010000009">
    <property type="protein sequence ID" value="KAK7513716.1"/>
    <property type="molecule type" value="Genomic_DNA"/>
</dbReference>
<name>A0ABR1KKK3_9PEZI</name>
<feature type="chain" id="PRO_5046499314" description="Secreted protein" evidence="2">
    <location>
        <begin position="30"/>
        <end position="74"/>
    </location>
</feature>
<reference evidence="3 4" key="1">
    <citation type="submission" date="2024-04" db="EMBL/GenBank/DDBJ databases">
        <title>Phyllosticta paracitricarpa is synonymous to the EU quarantine fungus P. citricarpa based on phylogenomic analyses.</title>
        <authorList>
            <consortium name="Lawrence Berkeley National Laboratory"/>
            <person name="Van Ingen-Buijs V.A."/>
            <person name="Van Westerhoven A.C."/>
            <person name="Haridas S."/>
            <person name="Skiadas P."/>
            <person name="Martin F."/>
            <person name="Groenewald J.Z."/>
            <person name="Crous P.W."/>
            <person name="Seidl M.F."/>
        </authorList>
    </citation>
    <scope>NUCLEOTIDE SEQUENCE [LARGE SCALE GENOMIC DNA]</scope>
    <source>
        <strain evidence="3 4">CBS 123371</strain>
    </source>
</reference>
<feature type="compositionally biased region" description="Basic residues" evidence="1">
    <location>
        <begin position="45"/>
        <end position="62"/>
    </location>
</feature>
<keyword evidence="4" id="KW-1185">Reference proteome</keyword>
<feature type="region of interest" description="Disordered" evidence="1">
    <location>
        <begin position="38"/>
        <end position="74"/>
    </location>
</feature>
<protein>
    <recommendedName>
        <fullName evidence="5">Secreted protein</fullName>
    </recommendedName>
</protein>
<sequence>MNRKTSNVWSLYVELLCAFLLPALHPVGMRPSPHPNLLSSAPKSWHTHTHTHTHTHKCRSAGRRSSDVPCHCSF</sequence>
<evidence type="ECO:0000313" key="3">
    <source>
        <dbReference type="EMBL" id="KAK7513716.1"/>
    </source>
</evidence>
<dbReference type="Proteomes" id="UP001363622">
    <property type="component" value="Unassembled WGS sequence"/>
</dbReference>
<organism evidence="3 4">
    <name type="scientific">Phyllosticta citriasiana</name>
    <dbReference type="NCBI Taxonomy" id="595635"/>
    <lineage>
        <taxon>Eukaryota</taxon>
        <taxon>Fungi</taxon>
        <taxon>Dikarya</taxon>
        <taxon>Ascomycota</taxon>
        <taxon>Pezizomycotina</taxon>
        <taxon>Dothideomycetes</taxon>
        <taxon>Dothideomycetes incertae sedis</taxon>
        <taxon>Botryosphaeriales</taxon>
        <taxon>Phyllostictaceae</taxon>
        <taxon>Phyllosticta</taxon>
    </lineage>
</organism>
<proteinExistence type="predicted"/>
<accession>A0ABR1KKK3</accession>
<evidence type="ECO:0000313" key="4">
    <source>
        <dbReference type="Proteomes" id="UP001363622"/>
    </source>
</evidence>